<keyword evidence="4" id="KW-0408">Iron</keyword>
<dbReference type="PANTHER" id="PTHR30006:SF15">
    <property type="entry name" value="IRON-UTILIZATION PERIPLASMIC PROTEIN"/>
    <property type="match status" value="1"/>
</dbReference>
<evidence type="ECO:0000313" key="6">
    <source>
        <dbReference type="EMBL" id="HDX33210.1"/>
    </source>
</evidence>
<dbReference type="Pfam" id="PF13416">
    <property type="entry name" value="SBP_bac_8"/>
    <property type="match status" value="1"/>
</dbReference>
<sequence>MWVMALLSLALVLSACAPVTIPVTPAAMPQTSGTASEGASQAATTPVVYVYSARHYGLIEPAFVQFTEETGIEVRFTFGSDTELLERLKAEGRFTPADVLFTVDAGNLWLASEEGLLRPIESEVLEQNIPDYLQDPENRWFALSLRARTIMYHPERVSPEELSTYEALADPKWKNRLCFRPSTKVYTQSLVASLIKAHGEEKAREIVAGWVANNPTYIDSDTRILETIAAGGCDVAITNHYYLARLLNENPEFPVKPFWANQDDRGVHVNVSGVGVTTHARNAENAIRLLEWLSSPAGQRIFADGNFEYPAVPEVEPHPLLASWGTFKIDTVPVSEFGRLQAAAIKLMDEVGYE</sequence>
<keyword evidence="2" id="KW-0406">Ion transport</keyword>
<protein>
    <submittedName>
        <fullName evidence="6">Fe(3+) ABC transporter substrate-binding protein</fullName>
    </submittedName>
</protein>
<keyword evidence="3 5" id="KW-0732">Signal</keyword>
<feature type="binding site" evidence="4">
    <location>
        <position position="241"/>
    </location>
    <ligand>
        <name>Fe cation</name>
        <dbReference type="ChEBI" id="CHEBI:24875"/>
    </ligand>
</feature>
<evidence type="ECO:0000256" key="3">
    <source>
        <dbReference type="ARBA" id="ARBA00022729"/>
    </source>
</evidence>
<dbReference type="EMBL" id="DSMG01000177">
    <property type="protein sequence ID" value="HDX33210.1"/>
    <property type="molecule type" value="Genomic_DNA"/>
</dbReference>
<dbReference type="Gene3D" id="3.40.190.10">
    <property type="entry name" value="Periplasmic binding protein-like II"/>
    <property type="match status" value="2"/>
</dbReference>
<keyword evidence="4" id="KW-0479">Metal-binding</keyword>
<feature type="chain" id="PRO_5028308096" evidence="5">
    <location>
        <begin position="18"/>
        <end position="354"/>
    </location>
</feature>
<gene>
    <name evidence="6" type="ORF">ENQ20_17220</name>
</gene>
<keyword evidence="2" id="KW-0410">Iron transport</keyword>
<name>A0A7C1JZN3_9CHLR</name>
<organism evidence="6">
    <name type="scientific">Caldilinea aerophila</name>
    <dbReference type="NCBI Taxonomy" id="133453"/>
    <lineage>
        <taxon>Bacteria</taxon>
        <taxon>Bacillati</taxon>
        <taxon>Chloroflexota</taxon>
        <taxon>Caldilineae</taxon>
        <taxon>Caldilineales</taxon>
        <taxon>Caldilineaceae</taxon>
        <taxon>Caldilinea</taxon>
    </lineage>
</organism>
<dbReference type="PANTHER" id="PTHR30006">
    <property type="entry name" value="THIAMINE-BINDING PERIPLASMIC PROTEIN-RELATED"/>
    <property type="match status" value="1"/>
</dbReference>
<proteinExistence type="inferred from homology"/>
<keyword evidence="2" id="KW-0813">Transport</keyword>
<accession>A0A7C1JZN3</accession>
<comment type="similarity">
    <text evidence="1">Belongs to the bacterial solute-binding protein 1 family.</text>
</comment>
<dbReference type="GO" id="GO:0030288">
    <property type="term" value="C:outer membrane-bounded periplasmic space"/>
    <property type="evidence" value="ECO:0007669"/>
    <property type="project" value="TreeGrafter"/>
</dbReference>
<feature type="binding site" evidence="4">
    <location>
        <position position="242"/>
    </location>
    <ligand>
        <name>Fe cation</name>
        <dbReference type="ChEBI" id="CHEBI:24875"/>
    </ligand>
</feature>
<dbReference type="AlphaFoldDB" id="A0A7C1JZN3"/>
<dbReference type="GO" id="GO:0006826">
    <property type="term" value="P:iron ion transport"/>
    <property type="evidence" value="ECO:0007669"/>
    <property type="project" value="UniProtKB-KW"/>
</dbReference>
<comment type="caution">
    <text evidence="6">The sequence shown here is derived from an EMBL/GenBank/DDBJ whole genome shotgun (WGS) entry which is preliminary data.</text>
</comment>
<feature type="binding site" evidence="4">
    <location>
        <position position="55"/>
    </location>
    <ligand>
        <name>Fe cation</name>
        <dbReference type="ChEBI" id="CHEBI:24875"/>
    </ligand>
</feature>
<dbReference type="PIRSF" id="PIRSF002825">
    <property type="entry name" value="CfbpA"/>
    <property type="match status" value="1"/>
</dbReference>
<dbReference type="InterPro" id="IPR026045">
    <property type="entry name" value="Ferric-bd"/>
</dbReference>
<feature type="signal peptide" evidence="5">
    <location>
        <begin position="1"/>
        <end position="17"/>
    </location>
</feature>
<dbReference type="InterPro" id="IPR006059">
    <property type="entry name" value="SBP"/>
</dbReference>
<dbReference type="SUPFAM" id="SSF53850">
    <property type="entry name" value="Periplasmic binding protein-like II"/>
    <property type="match status" value="1"/>
</dbReference>
<dbReference type="GO" id="GO:0046872">
    <property type="term" value="F:metal ion binding"/>
    <property type="evidence" value="ECO:0007669"/>
    <property type="project" value="UniProtKB-KW"/>
</dbReference>
<evidence type="ECO:0000256" key="2">
    <source>
        <dbReference type="ARBA" id="ARBA00022496"/>
    </source>
</evidence>
<evidence type="ECO:0000256" key="1">
    <source>
        <dbReference type="ARBA" id="ARBA00008520"/>
    </source>
</evidence>
<dbReference type="CDD" id="cd13542">
    <property type="entry name" value="PBP2_FutA1_ilke"/>
    <property type="match status" value="1"/>
</dbReference>
<evidence type="ECO:0000256" key="5">
    <source>
        <dbReference type="SAM" id="SignalP"/>
    </source>
</evidence>
<evidence type="ECO:0000256" key="4">
    <source>
        <dbReference type="PIRSR" id="PIRSR002825-1"/>
    </source>
</evidence>
<reference evidence="6" key="1">
    <citation type="journal article" date="2020" name="mSystems">
        <title>Genome- and Community-Level Interaction Insights into Carbon Utilization and Element Cycling Functions of Hydrothermarchaeota in Hydrothermal Sediment.</title>
        <authorList>
            <person name="Zhou Z."/>
            <person name="Liu Y."/>
            <person name="Xu W."/>
            <person name="Pan J."/>
            <person name="Luo Z.H."/>
            <person name="Li M."/>
        </authorList>
    </citation>
    <scope>NUCLEOTIDE SEQUENCE [LARGE SCALE GENOMIC DNA]</scope>
    <source>
        <strain evidence="6">SpSt-289</strain>
    </source>
</reference>